<proteinExistence type="predicted"/>
<dbReference type="EMBL" id="MGDD01000343">
    <property type="protein sequence ID" value="OGL41631.1"/>
    <property type="molecule type" value="Genomic_DNA"/>
</dbReference>
<dbReference type="InterPro" id="IPR002545">
    <property type="entry name" value="CheW-lke_dom"/>
</dbReference>
<dbReference type="Gene3D" id="2.30.30.40">
    <property type="entry name" value="SH3 Domains"/>
    <property type="match status" value="1"/>
</dbReference>
<name>A0A1F7RJN1_9BACT</name>
<dbReference type="Gene3D" id="2.40.50.180">
    <property type="entry name" value="CheA-289, Domain 4"/>
    <property type="match status" value="1"/>
</dbReference>
<dbReference type="PANTHER" id="PTHR22617:SF23">
    <property type="entry name" value="CHEMOTAXIS PROTEIN CHEW"/>
    <property type="match status" value="1"/>
</dbReference>
<accession>A0A1F7RJN1</accession>
<reference evidence="2 3" key="1">
    <citation type="journal article" date="2016" name="Nat. Commun.">
        <title>Thousands of microbial genomes shed light on interconnected biogeochemical processes in an aquifer system.</title>
        <authorList>
            <person name="Anantharaman K."/>
            <person name="Brown C.T."/>
            <person name="Hug L.A."/>
            <person name="Sharon I."/>
            <person name="Castelle C.J."/>
            <person name="Probst A.J."/>
            <person name="Thomas B.C."/>
            <person name="Singh A."/>
            <person name="Wilkins M.J."/>
            <person name="Karaoz U."/>
            <person name="Brodie E.L."/>
            <person name="Williams K.H."/>
            <person name="Hubbard S.S."/>
            <person name="Banfield J.F."/>
        </authorList>
    </citation>
    <scope>NUCLEOTIDE SEQUENCE [LARGE SCALE GENOMIC DNA]</scope>
</reference>
<dbReference type="GO" id="GO:0006935">
    <property type="term" value="P:chemotaxis"/>
    <property type="evidence" value="ECO:0007669"/>
    <property type="project" value="InterPro"/>
</dbReference>
<dbReference type="InterPro" id="IPR036061">
    <property type="entry name" value="CheW-like_dom_sf"/>
</dbReference>
<dbReference type="AlphaFoldDB" id="A0A1F7RJN1"/>
<dbReference type="SUPFAM" id="SSF50341">
    <property type="entry name" value="CheW-like"/>
    <property type="match status" value="1"/>
</dbReference>
<dbReference type="Proteomes" id="UP000179266">
    <property type="component" value="Unassembled WGS sequence"/>
</dbReference>
<dbReference type="Pfam" id="PF01584">
    <property type="entry name" value="CheW"/>
    <property type="match status" value="1"/>
</dbReference>
<dbReference type="InterPro" id="IPR039315">
    <property type="entry name" value="CheW"/>
</dbReference>
<organism evidence="2 3">
    <name type="scientific">Candidatus Schekmanbacteria bacterium RBG_13_48_7</name>
    <dbReference type="NCBI Taxonomy" id="1817878"/>
    <lineage>
        <taxon>Bacteria</taxon>
        <taxon>Candidatus Schekmaniibacteriota</taxon>
    </lineage>
</organism>
<dbReference type="GO" id="GO:0007165">
    <property type="term" value="P:signal transduction"/>
    <property type="evidence" value="ECO:0007669"/>
    <property type="project" value="InterPro"/>
</dbReference>
<gene>
    <name evidence="2" type="ORF">A2161_16790</name>
</gene>
<comment type="caution">
    <text evidence="2">The sequence shown here is derived from an EMBL/GenBank/DDBJ whole genome shotgun (WGS) entry which is preliminary data.</text>
</comment>
<evidence type="ECO:0000313" key="2">
    <source>
        <dbReference type="EMBL" id="OGL41631.1"/>
    </source>
</evidence>
<sequence>MDDYKHKDNVELLNMLEISGAANQYLLFQFRQKLLAINLHELRSIVPVRALTPVPGCPPHYRGVISLRGTVIPVLDFSYILEKESDDQNRSFIIVLKDEQDSIGITADKVLKISILPEEDILPVETYLTDNNPEFYSGIFRYGNRYGLIINFEMMIKKTLETIDD</sequence>
<evidence type="ECO:0000259" key="1">
    <source>
        <dbReference type="PROSITE" id="PS50851"/>
    </source>
</evidence>
<dbReference type="GO" id="GO:0005829">
    <property type="term" value="C:cytosol"/>
    <property type="evidence" value="ECO:0007669"/>
    <property type="project" value="TreeGrafter"/>
</dbReference>
<protein>
    <recommendedName>
        <fullName evidence="1">CheW-like domain-containing protein</fullName>
    </recommendedName>
</protein>
<dbReference type="SMART" id="SM00260">
    <property type="entry name" value="CheW"/>
    <property type="match status" value="1"/>
</dbReference>
<dbReference type="PROSITE" id="PS50851">
    <property type="entry name" value="CHEW"/>
    <property type="match status" value="1"/>
</dbReference>
<dbReference type="PANTHER" id="PTHR22617">
    <property type="entry name" value="CHEMOTAXIS SENSOR HISTIDINE KINASE-RELATED"/>
    <property type="match status" value="1"/>
</dbReference>
<evidence type="ECO:0000313" key="3">
    <source>
        <dbReference type="Proteomes" id="UP000179266"/>
    </source>
</evidence>
<feature type="domain" description="CheW-like" evidence="1">
    <location>
        <begin position="22"/>
        <end position="161"/>
    </location>
</feature>